<dbReference type="Gene3D" id="3.40.1280.10">
    <property type="match status" value="1"/>
</dbReference>
<dbReference type="GO" id="GO:0003723">
    <property type="term" value="F:RNA binding"/>
    <property type="evidence" value="ECO:0007669"/>
    <property type="project" value="InterPro"/>
</dbReference>
<dbReference type="Pfam" id="PF00588">
    <property type="entry name" value="SpoU_methylase"/>
    <property type="match status" value="1"/>
</dbReference>
<evidence type="ECO:0000256" key="1">
    <source>
        <dbReference type="ARBA" id="ARBA00007228"/>
    </source>
</evidence>
<dbReference type="SUPFAM" id="SSF55315">
    <property type="entry name" value="L30e-like"/>
    <property type="match status" value="1"/>
</dbReference>
<dbReference type="InterPro" id="IPR029064">
    <property type="entry name" value="Ribosomal_eL30-like_sf"/>
</dbReference>
<dbReference type="GO" id="GO:0006396">
    <property type="term" value="P:RNA processing"/>
    <property type="evidence" value="ECO:0007669"/>
    <property type="project" value="InterPro"/>
</dbReference>
<dbReference type="InterPro" id="IPR051259">
    <property type="entry name" value="rRNA_Methyltransferase"/>
</dbReference>
<organism evidence="5 6">
    <name type="scientific">Melghirimyces thermohalophilus</name>
    <dbReference type="NCBI Taxonomy" id="1236220"/>
    <lineage>
        <taxon>Bacteria</taxon>
        <taxon>Bacillati</taxon>
        <taxon>Bacillota</taxon>
        <taxon>Bacilli</taxon>
        <taxon>Bacillales</taxon>
        <taxon>Thermoactinomycetaceae</taxon>
        <taxon>Melghirimyces</taxon>
    </lineage>
</organism>
<sequence>MKIQRITSARNEKVKRWRKLSTRKGREEHGCLLIEGEKLLQEAIRAGWSIRSILVSEEGTPLLKPFAGSDVPVYSLYASTFAQLVDTQSPQGIAAELAIPDERDFPAPEGVVLLLDALQDPGNLGSILRTAEAAGVKDLWLGDGTVDPHNPKVVRSAMGSLFRSRIRRGSLKEAIGELKRRGYQVLATSPRAEKAHFDMVYPEKTAFLLGNEGNGLSHAVEVLADEQIRIPMPGEVESLNVSVTAGILLFERVRQKRAAFR</sequence>
<dbReference type="InterPro" id="IPR013123">
    <property type="entry name" value="SpoU_subst-bd"/>
</dbReference>
<dbReference type="GO" id="GO:0008173">
    <property type="term" value="F:RNA methyltransferase activity"/>
    <property type="evidence" value="ECO:0007669"/>
    <property type="project" value="InterPro"/>
</dbReference>
<keyword evidence="6" id="KW-1185">Reference proteome</keyword>
<evidence type="ECO:0000259" key="4">
    <source>
        <dbReference type="SMART" id="SM00967"/>
    </source>
</evidence>
<evidence type="ECO:0000256" key="3">
    <source>
        <dbReference type="ARBA" id="ARBA00022679"/>
    </source>
</evidence>
<evidence type="ECO:0000313" key="6">
    <source>
        <dbReference type="Proteomes" id="UP000199387"/>
    </source>
</evidence>
<dbReference type="GO" id="GO:0032259">
    <property type="term" value="P:methylation"/>
    <property type="evidence" value="ECO:0007669"/>
    <property type="project" value="UniProtKB-KW"/>
</dbReference>
<dbReference type="PANTHER" id="PTHR43191">
    <property type="entry name" value="RRNA METHYLTRANSFERASE 3"/>
    <property type="match status" value="1"/>
</dbReference>
<protein>
    <submittedName>
        <fullName evidence="5">RNA methyltransferase, TrmH family</fullName>
    </submittedName>
</protein>
<dbReference type="Proteomes" id="UP000199387">
    <property type="component" value="Unassembled WGS sequence"/>
</dbReference>
<dbReference type="GO" id="GO:0005737">
    <property type="term" value="C:cytoplasm"/>
    <property type="evidence" value="ECO:0007669"/>
    <property type="project" value="UniProtKB-ARBA"/>
</dbReference>
<dbReference type="SUPFAM" id="SSF75217">
    <property type="entry name" value="alpha/beta knot"/>
    <property type="match status" value="1"/>
</dbReference>
<accession>A0A1G6MRT1</accession>
<dbReference type="SMART" id="SM00967">
    <property type="entry name" value="SpoU_sub_bind"/>
    <property type="match status" value="1"/>
</dbReference>
<dbReference type="EMBL" id="FMZA01000010">
    <property type="protein sequence ID" value="SDC57917.1"/>
    <property type="molecule type" value="Genomic_DNA"/>
</dbReference>
<dbReference type="CDD" id="cd18095">
    <property type="entry name" value="SpoU-like_rRNA-MTase"/>
    <property type="match status" value="1"/>
</dbReference>
<feature type="domain" description="RNA 2-O ribose methyltransferase substrate binding" evidence="4">
    <location>
        <begin position="33"/>
        <end position="103"/>
    </location>
</feature>
<gene>
    <name evidence="5" type="ORF">SAMN04488112_110118</name>
</gene>
<comment type="similarity">
    <text evidence="1">Belongs to the class IV-like SAM-binding methyltransferase superfamily. RNA methyltransferase TrmH family.</text>
</comment>
<dbReference type="InterPro" id="IPR053888">
    <property type="entry name" value="MRM3-like_sub_bind"/>
</dbReference>
<proteinExistence type="inferred from homology"/>
<dbReference type="OrthoDB" id="9794400at2"/>
<dbReference type="InterPro" id="IPR029026">
    <property type="entry name" value="tRNA_m1G_MTases_N"/>
</dbReference>
<dbReference type="Pfam" id="PF22435">
    <property type="entry name" value="MRM3-like_sub_bind"/>
    <property type="match status" value="1"/>
</dbReference>
<dbReference type="AlphaFoldDB" id="A0A1G6MRT1"/>
<dbReference type="RefSeq" id="WP_091570007.1">
    <property type="nucleotide sequence ID" value="NZ_FMZA01000010.1"/>
</dbReference>
<reference evidence="5 6" key="1">
    <citation type="submission" date="2016-10" db="EMBL/GenBank/DDBJ databases">
        <authorList>
            <person name="de Groot N.N."/>
        </authorList>
    </citation>
    <scope>NUCLEOTIDE SEQUENCE [LARGE SCALE GENOMIC DNA]</scope>
    <source>
        <strain evidence="5 6">DSM 45514</strain>
    </source>
</reference>
<keyword evidence="3 5" id="KW-0808">Transferase</keyword>
<dbReference type="PANTHER" id="PTHR43191:SF2">
    <property type="entry name" value="RRNA METHYLTRANSFERASE 3, MITOCHONDRIAL"/>
    <property type="match status" value="1"/>
</dbReference>
<dbReference type="Gene3D" id="3.30.1330.30">
    <property type="match status" value="1"/>
</dbReference>
<dbReference type="STRING" id="1236220.SAMN04488112_110118"/>
<dbReference type="InterPro" id="IPR001537">
    <property type="entry name" value="SpoU_MeTrfase"/>
</dbReference>
<keyword evidence="2 5" id="KW-0489">Methyltransferase</keyword>
<evidence type="ECO:0000313" key="5">
    <source>
        <dbReference type="EMBL" id="SDC57917.1"/>
    </source>
</evidence>
<name>A0A1G6MRT1_9BACL</name>
<evidence type="ECO:0000256" key="2">
    <source>
        <dbReference type="ARBA" id="ARBA00022603"/>
    </source>
</evidence>
<dbReference type="InterPro" id="IPR029028">
    <property type="entry name" value="Alpha/beta_knot_MTases"/>
</dbReference>